<accession>A0ABX4HTP8</accession>
<dbReference type="Pfam" id="PF00132">
    <property type="entry name" value="Hexapep"/>
    <property type="match status" value="1"/>
</dbReference>
<gene>
    <name evidence="5" type="ORF">CKW00_02890</name>
</gene>
<dbReference type="InterPro" id="IPR051159">
    <property type="entry name" value="Hexapeptide_acetyltransf"/>
</dbReference>
<comment type="caution">
    <text evidence="5">The sequence shown here is derived from an EMBL/GenBank/DDBJ whole genome shotgun (WGS) entry which is preliminary data.</text>
</comment>
<dbReference type="Proteomes" id="UP000217561">
    <property type="component" value="Unassembled WGS sequence"/>
</dbReference>
<evidence type="ECO:0000259" key="4">
    <source>
        <dbReference type="SMART" id="SM01266"/>
    </source>
</evidence>
<evidence type="ECO:0000256" key="2">
    <source>
        <dbReference type="ARBA" id="ARBA00022679"/>
    </source>
</evidence>
<sequence length="180" mass="19816">MTEKEKMLAGLAYDPSDEELVELRKSAREKIHRINAEINQEKRSELVHNLFGSGKSLHIEPNFRCDYGENIHVGEDFFMNFDCVFLDVTKIQFGDRCQVAPGVHIYTATHPLDARERATGKEYGKPVTIGNDVWIGGRAVINPGVSIGNRAVVASGAVVVKDVPADTLVGGNPARIIKET</sequence>
<dbReference type="SMART" id="SM01266">
    <property type="entry name" value="Mac"/>
    <property type="match status" value="1"/>
</dbReference>
<dbReference type="InterPro" id="IPR011004">
    <property type="entry name" value="Trimer_LpxA-like_sf"/>
</dbReference>
<keyword evidence="3" id="KW-0677">Repeat</keyword>
<dbReference type="InterPro" id="IPR001451">
    <property type="entry name" value="Hexapep"/>
</dbReference>
<dbReference type="SUPFAM" id="SSF51161">
    <property type="entry name" value="Trimeric LpxA-like enzymes"/>
    <property type="match status" value="1"/>
</dbReference>
<dbReference type="InterPro" id="IPR018357">
    <property type="entry name" value="Hexapep_transf_CS"/>
</dbReference>
<dbReference type="EMBL" id="NSGH01000003">
    <property type="protein sequence ID" value="PBB06612.1"/>
    <property type="molecule type" value="Genomic_DNA"/>
</dbReference>
<name>A0ABX4HTP8_9BACI</name>
<organism evidence="5 6">
    <name type="scientific">Salimicrobium humidisoli</name>
    <dbReference type="NCBI Taxonomy" id="2029857"/>
    <lineage>
        <taxon>Bacteria</taxon>
        <taxon>Bacillati</taxon>
        <taxon>Bacillota</taxon>
        <taxon>Bacilli</taxon>
        <taxon>Bacillales</taxon>
        <taxon>Bacillaceae</taxon>
        <taxon>Salimicrobium</taxon>
    </lineage>
</organism>
<dbReference type="Pfam" id="PF12464">
    <property type="entry name" value="Mac"/>
    <property type="match status" value="1"/>
</dbReference>
<keyword evidence="2" id="KW-0808">Transferase</keyword>
<dbReference type="PANTHER" id="PTHR23416:SF23">
    <property type="entry name" value="ACETYLTRANSFERASE C18B11.09C-RELATED"/>
    <property type="match status" value="1"/>
</dbReference>
<dbReference type="PANTHER" id="PTHR23416">
    <property type="entry name" value="SIALIC ACID SYNTHASE-RELATED"/>
    <property type="match status" value="1"/>
</dbReference>
<keyword evidence="6" id="KW-1185">Reference proteome</keyword>
<dbReference type="Gene3D" id="2.160.10.10">
    <property type="entry name" value="Hexapeptide repeat proteins"/>
    <property type="match status" value="1"/>
</dbReference>
<dbReference type="RefSeq" id="WP_095821293.1">
    <property type="nucleotide sequence ID" value="NZ_NSGH01000003.1"/>
</dbReference>
<proteinExistence type="inferred from homology"/>
<comment type="similarity">
    <text evidence="1">Belongs to the transferase hexapeptide repeat family.</text>
</comment>
<reference evidence="5 6" key="1">
    <citation type="submission" date="2017-08" db="EMBL/GenBank/DDBJ databases">
        <title>Salimicrobium alkalisoli sp. nov., isolated from saline alkaline soil.</title>
        <authorList>
            <person name="Zhang G."/>
            <person name="Xiong Q."/>
        </authorList>
    </citation>
    <scope>NUCLEOTIDE SEQUENCE [LARGE SCALE GENOMIC DNA]</scope>
    <source>
        <strain evidence="5 6">WN024</strain>
    </source>
</reference>
<dbReference type="CDD" id="cd03357">
    <property type="entry name" value="LbH_MAT_GAT"/>
    <property type="match status" value="1"/>
</dbReference>
<feature type="domain" description="Maltose/galactoside acetyltransferase" evidence="4">
    <location>
        <begin position="4"/>
        <end position="55"/>
    </location>
</feature>
<protein>
    <submittedName>
        <fullName evidence="5">Acetyltransferase</fullName>
    </submittedName>
</protein>
<dbReference type="InterPro" id="IPR024688">
    <property type="entry name" value="Mac_dom"/>
</dbReference>
<evidence type="ECO:0000256" key="3">
    <source>
        <dbReference type="ARBA" id="ARBA00022737"/>
    </source>
</evidence>
<dbReference type="PROSITE" id="PS00101">
    <property type="entry name" value="HEXAPEP_TRANSFERASES"/>
    <property type="match status" value="1"/>
</dbReference>
<evidence type="ECO:0000313" key="5">
    <source>
        <dbReference type="EMBL" id="PBB06612.1"/>
    </source>
</evidence>
<evidence type="ECO:0000313" key="6">
    <source>
        <dbReference type="Proteomes" id="UP000217561"/>
    </source>
</evidence>
<evidence type="ECO:0000256" key="1">
    <source>
        <dbReference type="ARBA" id="ARBA00007274"/>
    </source>
</evidence>